<sequence length="652" mass="68385">MRSCICWTPVRPGGRRCASTDSPQSELHIPSPEPCVNGTLDGVRAGGVSTLMGGMSPNGIAGPACEPRATLTASAAGEELGGDRCNALGAANDGNTCSAGRSLSAAYKQEWKENRKAVECRYACASITSPQRAPGSPETFTTPLGLYTAFSGAAGPPLAMEQQQPRARSPLPERPDDGAPAPSSLRGMQQRLARRLQSPLPDDDGDNDVIVHCARAELMECGEGQEAEERDAGCGLGAPESRLGEGPQVSPGATEKNTMVPVPPKKQPAVRSPSPRFLAACSNPLQEAEATERVERGKLCSPAACPVPHSSGAGPTDVAAPGHRPAAEACEPRRRPPAAPDVEWPQEPAADALTVVDIAVSPDTSALELVDWHVLVEESVTLDLTVGSEGTEEALPPPARGFEGPPLPTTAACGREHNVDNAPSLPTPTAAAEEEEEATRLHSQSPQRRDATRPPPSARSDSVASPRSWPPSIHPIDNSSFEKACDEEDFEVLRRESALKSLLARLAVNKDHHIHGGGSGEVRGKASPPPPSPPSPPPRAEVRGAFVPQDETPQFELAPLLLVVELCRALRPFARRLLLLLVQESGGGASVACEACAELANSILEEEGVRRVRATRHLCRSIAALGGSDAAEGDMLPYSIFLTGVLQLAGDA</sequence>
<accession>A0A422PW13</accession>
<feature type="region of interest" description="Disordered" evidence="1">
    <location>
        <begin position="512"/>
        <end position="543"/>
    </location>
</feature>
<feature type="region of interest" description="Disordered" evidence="1">
    <location>
        <begin position="386"/>
        <end position="480"/>
    </location>
</feature>
<proteinExistence type="predicted"/>
<feature type="compositionally biased region" description="Pro residues" evidence="1">
    <location>
        <begin position="527"/>
        <end position="539"/>
    </location>
</feature>
<dbReference type="EMBL" id="MKKU01000147">
    <property type="protein sequence ID" value="RNF21903.1"/>
    <property type="molecule type" value="Genomic_DNA"/>
</dbReference>
<evidence type="ECO:0000313" key="2">
    <source>
        <dbReference type="EMBL" id="RNF21903.1"/>
    </source>
</evidence>
<comment type="caution">
    <text evidence="2">The sequence shown here is derived from an EMBL/GenBank/DDBJ whole genome shotgun (WGS) entry which is preliminary data.</text>
</comment>
<feature type="region of interest" description="Disordered" evidence="1">
    <location>
        <begin position="224"/>
        <end position="275"/>
    </location>
</feature>
<gene>
    <name evidence="2" type="ORF">Tco025E_03233</name>
</gene>
<protein>
    <submittedName>
        <fullName evidence="2">Uncharacterized protein</fullName>
    </submittedName>
</protein>
<dbReference type="RefSeq" id="XP_029229677.1">
    <property type="nucleotide sequence ID" value="XM_029370153.1"/>
</dbReference>
<keyword evidence="3" id="KW-1185">Reference proteome</keyword>
<dbReference type="Proteomes" id="UP000284403">
    <property type="component" value="Unassembled WGS sequence"/>
</dbReference>
<feature type="region of interest" description="Disordered" evidence="1">
    <location>
        <begin position="152"/>
        <end position="191"/>
    </location>
</feature>
<evidence type="ECO:0000256" key="1">
    <source>
        <dbReference type="SAM" id="MobiDB-lite"/>
    </source>
</evidence>
<dbReference type="GeneID" id="40316844"/>
<dbReference type="OrthoDB" id="243269at2759"/>
<name>A0A422PW13_9TRYP</name>
<organism evidence="2 3">
    <name type="scientific">Trypanosoma conorhini</name>
    <dbReference type="NCBI Taxonomy" id="83891"/>
    <lineage>
        <taxon>Eukaryota</taxon>
        <taxon>Discoba</taxon>
        <taxon>Euglenozoa</taxon>
        <taxon>Kinetoplastea</taxon>
        <taxon>Metakinetoplastina</taxon>
        <taxon>Trypanosomatida</taxon>
        <taxon>Trypanosomatidae</taxon>
        <taxon>Trypanosoma</taxon>
    </lineage>
</organism>
<dbReference type="AlphaFoldDB" id="A0A422PW13"/>
<feature type="region of interest" description="Disordered" evidence="1">
    <location>
        <begin position="313"/>
        <end position="344"/>
    </location>
</feature>
<reference evidence="2 3" key="1">
    <citation type="journal article" date="2018" name="BMC Genomics">
        <title>Genomic comparison of Trypanosoma conorhini and Trypanosoma rangeli to Trypanosoma cruzi strains of high and low virulence.</title>
        <authorList>
            <person name="Bradwell K.R."/>
            <person name="Koparde V.N."/>
            <person name="Matveyev A.V."/>
            <person name="Serrano M.G."/>
            <person name="Alves J.M."/>
            <person name="Parikh H."/>
            <person name="Huang B."/>
            <person name="Lee V."/>
            <person name="Espinosa-Alvarez O."/>
            <person name="Ortiz P.A."/>
            <person name="Costa-Martins A.G."/>
            <person name="Teixeira M.M."/>
            <person name="Buck G.A."/>
        </authorList>
    </citation>
    <scope>NUCLEOTIDE SEQUENCE [LARGE SCALE GENOMIC DNA]</scope>
    <source>
        <strain evidence="2 3">025E</strain>
    </source>
</reference>
<evidence type="ECO:0000313" key="3">
    <source>
        <dbReference type="Proteomes" id="UP000284403"/>
    </source>
</evidence>